<evidence type="ECO:0000313" key="4">
    <source>
        <dbReference type="Proteomes" id="UP000326702"/>
    </source>
</evidence>
<dbReference type="OrthoDB" id="3826968at2"/>
<dbReference type="Gene3D" id="3.40.50.150">
    <property type="entry name" value="Vaccinia Virus protein VP39"/>
    <property type="match status" value="1"/>
</dbReference>
<dbReference type="PANTHER" id="PTHR40036">
    <property type="entry name" value="MACROCIN O-METHYLTRANSFERASE"/>
    <property type="match status" value="1"/>
</dbReference>
<keyword evidence="3" id="KW-0436">Ligase</keyword>
<evidence type="ECO:0000256" key="2">
    <source>
        <dbReference type="SAM" id="MobiDB-lite"/>
    </source>
</evidence>
<evidence type="ECO:0000256" key="1">
    <source>
        <dbReference type="SAM" id="Coils"/>
    </source>
</evidence>
<sequence>MVFHEDMADAPREPARPEQSRRATGSVRGRVIHVVDRIARAWPTTRQTTLVERDLAEARRENVRLSRQNVRLREKLQEGQEIRGQLNKERETSTRLRRRIHRLENETAVATLPESVADTVTRARAEHLTFLQPAALADLAHVMMETELRGLEGAVVECGTARGGSAIVLASAKAPERPMVVYDVFGIIPAPSDRDGGDVHERYETIVGGRAHGPGGELYYGYRNDLYGEVVDSFVRLGYELEANSISLVKGLFQDTIAGDTPVALAHLDGDWYESTKTCLERLAPRLVRGGRLVVDDYFSWSGCRDAVEDFLAQDRGLRRELRTRLHLVRD</sequence>
<feature type="region of interest" description="Disordered" evidence="2">
    <location>
        <begin position="1"/>
        <end position="25"/>
    </location>
</feature>
<reference evidence="3 4" key="1">
    <citation type="submission" date="2019-10" db="EMBL/GenBank/DDBJ databases">
        <title>Genome sequence of Luteimicrobium xylanilyticum HY-24.</title>
        <authorList>
            <person name="Kim D.Y."/>
            <person name="Park H.-Y."/>
        </authorList>
    </citation>
    <scope>NUCLEOTIDE SEQUENCE [LARGE SCALE GENOMIC DNA]</scope>
    <source>
        <strain evidence="3 4">HY-24</strain>
    </source>
</reference>
<dbReference type="Proteomes" id="UP000326702">
    <property type="component" value="Chromosome"/>
</dbReference>
<protein>
    <submittedName>
        <fullName evidence="3">Asparagine synthase (Glutamine-hydrolyzing)</fullName>
        <ecNumber evidence="3">6.3.5.4</ecNumber>
    </submittedName>
</protein>
<dbReference type="InterPro" id="IPR008884">
    <property type="entry name" value="TylF_MeTrfase"/>
</dbReference>
<keyword evidence="4" id="KW-1185">Reference proteome</keyword>
<dbReference type="SUPFAM" id="SSF53335">
    <property type="entry name" value="S-adenosyl-L-methionine-dependent methyltransferases"/>
    <property type="match status" value="1"/>
</dbReference>
<proteinExistence type="predicted"/>
<name>A0A5P9QF77_9MICO</name>
<accession>A0A5P9QF77</accession>
<dbReference type="InterPro" id="IPR029063">
    <property type="entry name" value="SAM-dependent_MTases_sf"/>
</dbReference>
<organism evidence="3 4">
    <name type="scientific">Luteimicrobium xylanilyticum</name>
    <dbReference type="NCBI Taxonomy" id="1133546"/>
    <lineage>
        <taxon>Bacteria</taxon>
        <taxon>Bacillati</taxon>
        <taxon>Actinomycetota</taxon>
        <taxon>Actinomycetes</taxon>
        <taxon>Micrococcales</taxon>
        <taxon>Luteimicrobium</taxon>
    </lineage>
</organism>
<gene>
    <name evidence="3" type="primary">asnB</name>
    <name evidence="3" type="ORF">KDY119_02621</name>
</gene>
<feature type="coiled-coil region" evidence="1">
    <location>
        <begin position="55"/>
        <end position="106"/>
    </location>
</feature>
<dbReference type="KEGG" id="lxl:KDY119_02621"/>
<feature type="compositionally biased region" description="Basic and acidic residues" evidence="2">
    <location>
        <begin position="1"/>
        <end position="21"/>
    </location>
</feature>
<evidence type="ECO:0000313" key="3">
    <source>
        <dbReference type="EMBL" id="QFU99095.1"/>
    </source>
</evidence>
<dbReference type="Pfam" id="PF05711">
    <property type="entry name" value="TylF"/>
    <property type="match status" value="2"/>
</dbReference>
<dbReference type="EMBL" id="CP045529">
    <property type="protein sequence ID" value="QFU99095.1"/>
    <property type="molecule type" value="Genomic_DNA"/>
</dbReference>
<dbReference type="PANTHER" id="PTHR40036:SF1">
    <property type="entry name" value="MACROCIN O-METHYLTRANSFERASE"/>
    <property type="match status" value="1"/>
</dbReference>
<dbReference type="EC" id="6.3.5.4" evidence="3"/>
<keyword evidence="1" id="KW-0175">Coiled coil</keyword>
<dbReference type="GO" id="GO:0004066">
    <property type="term" value="F:asparagine synthase (glutamine-hydrolyzing) activity"/>
    <property type="evidence" value="ECO:0007669"/>
    <property type="project" value="UniProtKB-EC"/>
</dbReference>
<dbReference type="AlphaFoldDB" id="A0A5P9QF77"/>